<reference evidence="1 2" key="1">
    <citation type="submission" date="2016-09" db="EMBL/GenBank/DDBJ databases">
        <title>Draft Genome Sequence of four Alteromonas macleodii strains isolated from copper coupons and grown long-term at elevated copper levels.</title>
        <authorList>
            <person name="Cusick K."/>
            <person name="Dale J."/>
            <person name="Little B."/>
            <person name="Biffinger J."/>
        </authorList>
    </citation>
    <scope>NUCLEOTIDE SEQUENCE [LARGE SCALE GENOMIC DNA]</scope>
    <source>
        <strain evidence="1 2">KCP01</strain>
    </source>
</reference>
<dbReference type="EMBL" id="MIPY01000061">
    <property type="protein sequence ID" value="OES24503.1"/>
    <property type="molecule type" value="Genomic_DNA"/>
</dbReference>
<accession>A0AB36FMT9</accession>
<protein>
    <submittedName>
        <fullName evidence="1">Uncharacterized protein</fullName>
    </submittedName>
</protein>
<gene>
    <name evidence="1" type="ORF">BFV95_4770</name>
</gene>
<keyword evidence="2" id="KW-1185">Reference proteome</keyword>
<name>A0AB36FMT9_ALTMA</name>
<proteinExistence type="predicted"/>
<sequence>MTRRRDHLRQAKPICSTPSEHLRFSKKKVFQLAGIVTERVYTVEGI</sequence>
<dbReference type="Proteomes" id="UP000095392">
    <property type="component" value="Unassembled WGS sequence"/>
</dbReference>
<dbReference type="AlphaFoldDB" id="A0AB36FMT9"/>
<comment type="caution">
    <text evidence="1">The sequence shown here is derived from an EMBL/GenBank/DDBJ whole genome shotgun (WGS) entry which is preliminary data.</text>
</comment>
<evidence type="ECO:0000313" key="1">
    <source>
        <dbReference type="EMBL" id="OES24503.1"/>
    </source>
</evidence>
<evidence type="ECO:0000313" key="2">
    <source>
        <dbReference type="Proteomes" id="UP000095392"/>
    </source>
</evidence>
<organism evidence="1 2">
    <name type="scientific">Alteromonas macleodii</name>
    <name type="common">Pseudoalteromonas macleodii</name>
    <dbReference type="NCBI Taxonomy" id="28108"/>
    <lineage>
        <taxon>Bacteria</taxon>
        <taxon>Pseudomonadati</taxon>
        <taxon>Pseudomonadota</taxon>
        <taxon>Gammaproteobacteria</taxon>
        <taxon>Alteromonadales</taxon>
        <taxon>Alteromonadaceae</taxon>
        <taxon>Alteromonas/Salinimonas group</taxon>
        <taxon>Alteromonas</taxon>
    </lineage>
</organism>